<comment type="caution">
    <text evidence="11">The sequence shown here is derived from an EMBL/GenBank/DDBJ whole genome shotgun (WGS) entry which is preliminary data.</text>
</comment>
<evidence type="ECO:0000256" key="2">
    <source>
        <dbReference type="ARBA" id="ARBA00022670"/>
    </source>
</evidence>
<protein>
    <recommendedName>
        <fullName evidence="9 10">D-alanyl-D-alanine dipeptidase</fullName>
        <shortName evidence="9 10">D-Ala-D-Ala dipeptidase</shortName>
        <ecNumber evidence="9 10">3.4.13.22</ecNumber>
    </recommendedName>
</protein>
<evidence type="ECO:0000256" key="9">
    <source>
        <dbReference type="HAMAP-Rule" id="MF_01924"/>
    </source>
</evidence>
<dbReference type="InterPro" id="IPR009045">
    <property type="entry name" value="Zn_M74/Hedgehog-like"/>
</dbReference>
<dbReference type="EMBL" id="PUEC01000001">
    <property type="protein sequence ID" value="PWB04435.1"/>
    <property type="molecule type" value="Genomic_DNA"/>
</dbReference>
<evidence type="ECO:0000313" key="11">
    <source>
        <dbReference type="EMBL" id="PWB04435.1"/>
    </source>
</evidence>
<proteinExistence type="inferred from homology"/>
<evidence type="ECO:0000256" key="5">
    <source>
        <dbReference type="ARBA" id="ARBA00022833"/>
    </source>
</evidence>
<evidence type="ECO:0000256" key="1">
    <source>
        <dbReference type="ARBA" id="ARBA00001362"/>
    </source>
</evidence>
<feature type="binding site" evidence="9">
    <location>
        <position position="149"/>
    </location>
    <ligand>
        <name>Zn(2+)</name>
        <dbReference type="ChEBI" id="CHEBI:29105"/>
        <note>catalytic</note>
    </ligand>
</feature>
<dbReference type="GO" id="GO:0008270">
    <property type="term" value="F:zinc ion binding"/>
    <property type="evidence" value="ECO:0007669"/>
    <property type="project" value="UniProtKB-UniRule"/>
</dbReference>
<dbReference type="Pfam" id="PF01427">
    <property type="entry name" value="Peptidase_M15"/>
    <property type="match status" value="1"/>
</dbReference>
<evidence type="ECO:0000256" key="6">
    <source>
        <dbReference type="ARBA" id="ARBA00022997"/>
    </source>
</evidence>
<dbReference type="GO" id="GO:0160237">
    <property type="term" value="F:D-Ala-D-Ala dipeptidase activity"/>
    <property type="evidence" value="ECO:0007669"/>
    <property type="project" value="UniProtKB-EC"/>
</dbReference>
<reference evidence="12" key="1">
    <citation type="submission" date="2018-02" db="EMBL/GenBank/DDBJ databases">
        <authorList>
            <person name="Clavel T."/>
            <person name="Strowig T."/>
        </authorList>
    </citation>
    <scope>NUCLEOTIDE SEQUENCE [LARGE SCALE GENOMIC DNA]</scope>
    <source>
        <strain evidence="12">DSM 103720</strain>
    </source>
</reference>
<comment type="cofactor">
    <cofactor evidence="9">
        <name>Zn(2+)</name>
        <dbReference type="ChEBI" id="CHEBI:29105"/>
    </cofactor>
    <text evidence="9">Binds 1 zinc ion per subunit.</text>
</comment>
<keyword evidence="5 9" id="KW-0862">Zinc</keyword>
<dbReference type="PIRSF" id="PIRSF026671">
    <property type="entry name" value="AA_dipeptidase"/>
    <property type="match status" value="1"/>
</dbReference>
<dbReference type="GO" id="GO:0008237">
    <property type="term" value="F:metallopeptidase activity"/>
    <property type="evidence" value="ECO:0007669"/>
    <property type="project" value="UniProtKB-KW"/>
</dbReference>
<dbReference type="GO" id="GO:0006508">
    <property type="term" value="P:proteolysis"/>
    <property type="evidence" value="ECO:0007669"/>
    <property type="project" value="UniProtKB-KW"/>
</dbReference>
<keyword evidence="3 9" id="KW-0479">Metal-binding</keyword>
<keyword evidence="8 10" id="KW-0961">Cell wall biogenesis/degradation</keyword>
<dbReference type="PANTHER" id="PTHR43126:SF2">
    <property type="entry name" value="D-ALANYL-D-ALANINE DIPEPTIDASE"/>
    <property type="match status" value="1"/>
</dbReference>
<evidence type="ECO:0000256" key="8">
    <source>
        <dbReference type="ARBA" id="ARBA00023316"/>
    </source>
</evidence>
<evidence type="ECO:0000256" key="3">
    <source>
        <dbReference type="ARBA" id="ARBA00022723"/>
    </source>
</evidence>
<keyword evidence="12" id="KW-1185">Reference proteome</keyword>
<dbReference type="SUPFAM" id="SSF55166">
    <property type="entry name" value="Hedgehog/DD-peptidase"/>
    <property type="match status" value="1"/>
</dbReference>
<comment type="similarity">
    <text evidence="9 10">Belongs to the peptidase M15D family.</text>
</comment>
<dbReference type="HAMAP" id="MF_01924">
    <property type="entry name" value="A_A_dipeptidase"/>
    <property type="match status" value="1"/>
</dbReference>
<feature type="binding site" evidence="9">
    <location>
        <position position="216"/>
    </location>
    <ligand>
        <name>Zn(2+)</name>
        <dbReference type="ChEBI" id="CHEBI:29105"/>
        <note>catalytic</note>
    </ligand>
</feature>
<dbReference type="Gene3D" id="3.30.1380.10">
    <property type="match status" value="1"/>
</dbReference>
<dbReference type="Proteomes" id="UP000244905">
    <property type="component" value="Unassembled WGS sequence"/>
</dbReference>
<accession>A0A2V1IT73</accession>
<keyword evidence="7 9" id="KW-0482">Metalloprotease</keyword>
<dbReference type="CDD" id="cd14840">
    <property type="entry name" value="D-Ala-D-Ala_dipeptidase_Aad"/>
    <property type="match status" value="1"/>
</dbReference>
<dbReference type="PANTHER" id="PTHR43126">
    <property type="entry name" value="D-ALANYL-D-ALANINE DIPEPTIDASE"/>
    <property type="match status" value="1"/>
</dbReference>
<feature type="site" description="Transition state stabilizer" evidence="9">
    <location>
        <position position="111"/>
    </location>
</feature>
<evidence type="ECO:0000256" key="7">
    <source>
        <dbReference type="ARBA" id="ARBA00023049"/>
    </source>
</evidence>
<sequence length="234" mass="26208">MKQSGFLRFLILLIFSSLNIMQLHSQSTPSQLTLEQKLKDHGLVDVAGLDSTICVSLMYAREDNFTGVLLYTDGLERAYLQPEAASAVVRAQAELGRISPGHRLLIKDAARPMSVQRRMFRAVRGTPKANYVANPARGGGLHNYGLAVDITIVDQEGRELPMGTPVDHLGPEANIDAEEALVRRGVISETERQNRLLLRRVMTSAGFHTIRTEWWHFDLVNKAKARASFRRLDF</sequence>
<dbReference type="EC" id="3.4.13.22" evidence="9 10"/>
<feature type="binding site" evidence="9">
    <location>
        <position position="142"/>
    </location>
    <ligand>
        <name>Zn(2+)</name>
        <dbReference type="ChEBI" id="CHEBI:29105"/>
        <note>catalytic</note>
    </ligand>
</feature>
<dbReference type="GO" id="GO:0071555">
    <property type="term" value="P:cell wall organization"/>
    <property type="evidence" value="ECO:0007669"/>
    <property type="project" value="UniProtKB-KW"/>
</dbReference>
<evidence type="ECO:0000256" key="10">
    <source>
        <dbReference type="PIRNR" id="PIRNR026671"/>
    </source>
</evidence>
<evidence type="ECO:0000256" key="4">
    <source>
        <dbReference type="ARBA" id="ARBA00022801"/>
    </source>
</evidence>
<comment type="function">
    <text evidence="9 10">Catalyzes hydrolysis of the D-alanyl-D-alanine dipeptide.</text>
</comment>
<name>A0A2V1IT73_9BACT</name>
<feature type="active site" description="Proton donor/acceptor" evidence="9">
    <location>
        <position position="213"/>
    </location>
</feature>
<comment type="catalytic activity">
    <reaction evidence="1 9 10">
        <text>D-alanyl-D-alanine + H2O = 2 D-alanine</text>
        <dbReference type="Rhea" id="RHEA:20661"/>
        <dbReference type="ChEBI" id="CHEBI:15377"/>
        <dbReference type="ChEBI" id="CHEBI:57416"/>
        <dbReference type="ChEBI" id="CHEBI:57822"/>
        <dbReference type="EC" id="3.4.13.22"/>
    </reaction>
</comment>
<dbReference type="AlphaFoldDB" id="A0A2V1IT73"/>
<evidence type="ECO:0000313" key="12">
    <source>
        <dbReference type="Proteomes" id="UP000244905"/>
    </source>
</evidence>
<keyword evidence="4 9" id="KW-0378">Hydrolase</keyword>
<organism evidence="11 12">
    <name type="scientific">Duncaniella muris</name>
    <dbReference type="NCBI Taxonomy" id="2094150"/>
    <lineage>
        <taxon>Bacteria</taxon>
        <taxon>Pseudomonadati</taxon>
        <taxon>Bacteroidota</taxon>
        <taxon>Bacteroidia</taxon>
        <taxon>Bacteroidales</taxon>
        <taxon>Muribaculaceae</taxon>
        <taxon>Duncaniella</taxon>
    </lineage>
</organism>
<dbReference type="InterPro" id="IPR000755">
    <property type="entry name" value="A_A_dipeptidase"/>
</dbReference>
<gene>
    <name evidence="11" type="ORF">C5O23_00500</name>
</gene>
<keyword evidence="6 9" id="KW-0224">Dipeptidase</keyword>
<keyword evidence="2 9" id="KW-0645">Protease</keyword>